<evidence type="ECO:0000256" key="2">
    <source>
        <dbReference type="SAM" id="MobiDB-lite"/>
    </source>
</evidence>
<dbReference type="AlphaFoldDB" id="A0A1Y6M2S3"/>
<feature type="coiled-coil region" evidence="1">
    <location>
        <begin position="130"/>
        <end position="157"/>
    </location>
</feature>
<proteinExistence type="predicted"/>
<dbReference type="EMBL" id="LT882689">
    <property type="protein sequence ID" value="SMY30040.1"/>
    <property type="molecule type" value="Genomic_DNA"/>
</dbReference>
<keyword evidence="1" id="KW-0175">Coiled coil</keyword>
<sequence length="650" mass="72168">MQRSTQDDQQLNSILQPLAAIDMKTFTSCDPHSQLQQWKLHAAKAKFVPDLACKVMNAASEQLEKIKTLLNTQRSHSRTSLSIIRCRHIYARTLPLGTKPLPPRPPEQDPQPLVRLRHCQTSSDLAEQSKSEMDDHINKARDTIAKQQREAEEHLEKSRPNHAQSQFVVDMASLFDSESCKRKDAIIQGKDDKIAELGKSIQDMRIEQGVQPGKIIELSNKLKAESDLLTKANGITDTVRRELNEEKQTTARLQGDLTARKEDEEARPTHSTYQALLRRNATVEEQLLQFSGVESGDITRSNHYLSRENERLRALLGTPLSVSSSTPAHSLHSFSTAGLSPAPQVMSRPPTYGTGTPQHHASSSSSGFPSAPPSMSSSIRATENSPCPPSGSVFTLQPMSFPSTRNRKPNTRPTNSAVTADEMFGKLDFGDESKSGDDKRSASSTWTDLFKTAVHPRLTALFCRNRDNLNKMTASNRGDGRTRIGVCAQAKLDKKSVMSTVDLGDESCTTCQKKRLVCVRSKNSTRPMAVPLPKALRIGYQSSDLRYWVLDGPSHSEQDGLQDHLLKGDGESHFEAKKQNSKVWRMLHISDPATTTKKVSEVDSRELQAQEAFKLAKDAVQCTDLSVDELNAEIETNDGRRAFEAAVKEH</sequence>
<feature type="compositionally biased region" description="Polar residues" evidence="2">
    <location>
        <begin position="392"/>
        <end position="404"/>
    </location>
</feature>
<reference evidence="3 4" key="1">
    <citation type="submission" date="2016-10" db="EMBL/GenBank/DDBJ databases">
        <authorList>
            <person name="Varghese N."/>
        </authorList>
    </citation>
    <scope>NUCLEOTIDE SEQUENCE [LARGE SCALE GENOMIC DNA]</scope>
</reference>
<feature type="region of interest" description="Disordered" evidence="2">
    <location>
        <begin position="321"/>
        <end position="422"/>
    </location>
</feature>
<gene>
    <name evidence="3" type="ORF">ZT1A5_G11490</name>
</gene>
<dbReference type="Proteomes" id="UP000215453">
    <property type="component" value="Chromosome 14"/>
</dbReference>
<organism evidence="3 4">
    <name type="scientific">Zymoseptoria tritici ST99CH_1A5</name>
    <dbReference type="NCBI Taxonomy" id="1276529"/>
    <lineage>
        <taxon>Eukaryota</taxon>
        <taxon>Fungi</taxon>
        <taxon>Dikarya</taxon>
        <taxon>Ascomycota</taxon>
        <taxon>Pezizomycotina</taxon>
        <taxon>Dothideomycetes</taxon>
        <taxon>Dothideomycetidae</taxon>
        <taxon>Mycosphaerellales</taxon>
        <taxon>Mycosphaerellaceae</taxon>
        <taxon>Zymoseptoria</taxon>
    </lineage>
</organism>
<feature type="compositionally biased region" description="Low complexity" evidence="2">
    <location>
        <begin position="362"/>
        <end position="378"/>
    </location>
</feature>
<evidence type="ECO:0000313" key="4">
    <source>
        <dbReference type="Proteomes" id="UP000215453"/>
    </source>
</evidence>
<feature type="compositionally biased region" description="Polar residues" evidence="2">
    <location>
        <begin position="321"/>
        <end position="338"/>
    </location>
</feature>
<evidence type="ECO:0000256" key="1">
    <source>
        <dbReference type="SAM" id="Coils"/>
    </source>
</evidence>
<protein>
    <submittedName>
        <fullName evidence="3">Uncharacterized protein</fullName>
    </submittedName>
</protein>
<evidence type="ECO:0000313" key="3">
    <source>
        <dbReference type="EMBL" id="SMY30040.1"/>
    </source>
</evidence>
<name>A0A1Y6M2S3_ZYMTR</name>
<accession>A0A1Y6M2S3</accession>